<name>A0A3P6UWP5_CYLGO</name>
<evidence type="ECO:0000313" key="2">
    <source>
        <dbReference type="EMBL" id="VDK81911.1"/>
    </source>
</evidence>
<sequence>MSVQPPFLTGNEETSSGGLKRPQSEPVMYADVKRPALNTHAYAEYRATPYSYSTPNVYQTISTINFATGFSPASCAYSMAAMTIPPSEQLFFPHGSSGGNIREEVYGNPLTHGGFSRQKYSRTRRLPARYRDDGYVCMLGDGSRGNEVYARLN</sequence>
<protein>
    <submittedName>
        <fullName evidence="2">Uncharacterized protein</fullName>
    </submittedName>
</protein>
<accession>A0A3P6UWP5</accession>
<evidence type="ECO:0000313" key="3">
    <source>
        <dbReference type="Proteomes" id="UP000271889"/>
    </source>
</evidence>
<reference evidence="2 3" key="1">
    <citation type="submission" date="2018-11" db="EMBL/GenBank/DDBJ databases">
        <authorList>
            <consortium name="Pathogen Informatics"/>
        </authorList>
    </citation>
    <scope>NUCLEOTIDE SEQUENCE [LARGE SCALE GENOMIC DNA]</scope>
</reference>
<keyword evidence="3" id="KW-1185">Reference proteome</keyword>
<dbReference type="AlphaFoldDB" id="A0A3P6UWP5"/>
<gene>
    <name evidence="2" type="ORF">CGOC_LOCUS7888</name>
</gene>
<evidence type="ECO:0000256" key="1">
    <source>
        <dbReference type="SAM" id="MobiDB-lite"/>
    </source>
</evidence>
<dbReference type="Proteomes" id="UP000271889">
    <property type="component" value="Unassembled WGS sequence"/>
</dbReference>
<dbReference type="EMBL" id="UYRV01028057">
    <property type="protein sequence ID" value="VDK81911.1"/>
    <property type="molecule type" value="Genomic_DNA"/>
</dbReference>
<organism evidence="2 3">
    <name type="scientific">Cylicostephanus goldi</name>
    <name type="common">Nematode worm</name>
    <dbReference type="NCBI Taxonomy" id="71465"/>
    <lineage>
        <taxon>Eukaryota</taxon>
        <taxon>Metazoa</taxon>
        <taxon>Ecdysozoa</taxon>
        <taxon>Nematoda</taxon>
        <taxon>Chromadorea</taxon>
        <taxon>Rhabditida</taxon>
        <taxon>Rhabditina</taxon>
        <taxon>Rhabditomorpha</taxon>
        <taxon>Strongyloidea</taxon>
        <taxon>Strongylidae</taxon>
        <taxon>Cylicostephanus</taxon>
    </lineage>
</organism>
<proteinExistence type="predicted"/>
<feature type="region of interest" description="Disordered" evidence="1">
    <location>
        <begin position="1"/>
        <end position="25"/>
    </location>
</feature>